<evidence type="ECO:0000313" key="2">
    <source>
        <dbReference type="Proteomes" id="UP000002695"/>
    </source>
</evidence>
<dbReference type="BioCyc" id="SENT588858:STM14_RS06845-MONOMER"/>
<keyword evidence="2" id="KW-1185">Reference proteome</keyword>
<gene>
    <name evidence="1" type="ordered locus">STM14_1448</name>
</gene>
<accession>A0A0F6B0A8</accession>
<reference evidence="1 2" key="1">
    <citation type="journal article" date="2010" name="J. Bacteriol.">
        <title>Short-term signatures of evolutionary change in the Salmonella enterica serovar typhimurium 14028 genome.</title>
        <authorList>
            <person name="Jarvik T."/>
            <person name="Smillie C."/>
            <person name="Groisman E.A."/>
            <person name="Ochman H."/>
        </authorList>
    </citation>
    <scope>NUCLEOTIDE SEQUENCE [LARGE SCALE GENOMIC DNA]</scope>
    <source>
        <strain evidence="2">14028s / SGSC 2262</strain>
    </source>
</reference>
<sequence length="72" mass="7888">MKIGKHAHNVNTSSALAPRTRFVFSTSGVNKEEVIEKLKVVIEKISNEEVSLDPHIHLESYISGVNISCSPA</sequence>
<dbReference type="AlphaFoldDB" id="A0A0F6B0A8"/>
<protein>
    <submittedName>
        <fullName evidence="1">Uncharacterized protein</fullName>
    </submittedName>
</protein>
<organism evidence="1 2">
    <name type="scientific">Salmonella typhimurium (strain 14028s / SGSC 2262)</name>
    <dbReference type="NCBI Taxonomy" id="588858"/>
    <lineage>
        <taxon>Bacteria</taxon>
        <taxon>Pseudomonadati</taxon>
        <taxon>Pseudomonadota</taxon>
        <taxon>Gammaproteobacteria</taxon>
        <taxon>Enterobacterales</taxon>
        <taxon>Enterobacteriaceae</taxon>
        <taxon>Salmonella</taxon>
    </lineage>
</organism>
<dbReference type="EMBL" id="CP001363">
    <property type="protein sequence ID" value="ACY87934.1"/>
    <property type="molecule type" value="Genomic_DNA"/>
</dbReference>
<name>A0A0F6B0A8_SALT1</name>
<dbReference type="Proteomes" id="UP000002695">
    <property type="component" value="Chromosome"/>
</dbReference>
<dbReference type="HOGENOM" id="CLU_2720018_0_0_6"/>
<dbReference type="KEGG" id="seo:STM14_1448"/>
<evidence type="ECO:0000313" key="1">
    <source>
        <dbReference type="EMBL" id="ACY87934.1"/>
    </source>
</evidence>
<proteinExistence type="predicted"/>